<keyword evidence="5" id="KW-1185">Reference proteome</keyword>
<reference evidence="4 5" key="1">
    <citation type="submission" date="2017-04" db="EMBL/GenBank/DDBJ databases">
        <title>Genome sequencing of [Candida] sorbophila.</title>
        <authorList>
            <person name="Ahn J.O."/>
        </authorList>
    </citation>
    <scope>NUCLEOTIDE SEQUENCE [LARGE SCALE GENOMIC DNA]</scope>
    <source>
        <strain evidence="4 5">DS02</strain>
    </source>
</reference>
<dbReference type="Gene3D" id="3.90.850.10">
    <property type="entry name" value="Fumarylacetoacetase-like, C-terminal domain"/>
    <property type="match status" value="1"/>
</dbReference>
<dbReference type="InterPro" id="IPR011234">
    <property type="entry name" value="Fumarylacetoacetase-like_C"/>
</dbReference>
<dbReference type="FunFam" id="3.90.850.10:FF:000003">
    <property type="entry name" value="Fumarylacetoacetate hydrolase domain-containing 1"/>
    <property type="match status" value="1"/>
</dbReference>
<evidence type="ECO:0000256" key="2">
    <source>
        <dbReference type="ARBA" id="ARBA00022723"/>
    </source>
</evidence>
<dbReference type="InterPro" id="IPR036663">
    <property type="entry name" value="Fumarylacetoacetase_C_sf"/>
</dbReference>
<evidence type="ECO:0000259" key="3">
    <source>
        <dbReference type="Pfam" id="PF01557"/>
    </source>
</evidence>
<evidence type="ECO:0000256" key="1">
    <source>
        <dbReference type="ARBA" id="ARBA00010211"/>
    </source>
</evidence>
<gene>
    <name evidence="4" type="ORF">B9G98_04573</name>
</gene>
<dbReference type="GO" id="GO:0018773">
    <property type="term" value="F:acetylpyruvate hydrolase activity"/>
    <property type="evidence" value="ECO:0007669"/>
    <property type="project" value="TreeGrafter"/>
</dbReference>
<accession>A0A2T0FPM4</accession>
<dbReference type="STRING" id="45607.A0A2T0FPM4"/>
<organism evidence="4 5">
    <name type="scientific">Wickerhamiella sorbophila</name>
    <dbReference type="NCBI Taxonomy" id="45607"/>
    <lineage>
        <taxon>Eukaryota</taxon>
        <taxon>Fungi</taxon>
        <taxon>Dikarya</taxon>
        <taxon>Ascomycota</taxon>
        <taxon>Saccharomycotina</taxon>
        <taxon>Dipodascomycetes</taxon>
        <taxon>Dipodascales</taxon>
        <taxon>Trichomonascaceae</taxon>
        <taxon>Wickerhamiella</taxon>
    </lineage>
</organism>
<evidence type="ECO:0000313" key="4">
    <source>
        <dbReference type="EMBL" id="PRT56953.1"/>
    </source>
</evidence>
<protein>
    <submittedName>
        <fullName evidence="4">Putative hydrolase C21C3.09c</fullName>
    </submittedName>
</protein>
<dbReference type="GO" id="GO:0019752">
    <property type="term" value="P:carboxylic acid metabolic process"/>
    <property type="evidence" value="ECO:0007669"/>
    <property type="project" value="UniProtKB-ARBA"/>
</dbReference>
<dbReference type="OrthoDB" id="74910at2759"/>
<keyword evidence="4" id="KW-0378">Hydrolase</keyword>
<dbReference type="GO" id="GO:0005739">
    <property type="term" value="C:mitochondrion"/>
    <property type="evidence" value="ECO:0007669"/>
    <property type="project" value="TreeGrafter"/>
</dbReference>
<evidence type="ECO:0000313" key="5">
    <source>
        <dbReference type="Proteomes" id="UP000238350"/>
    </source>
</evidence>
<dbReference type="GeneID" id="36518321"/>
<sequence length="231" mass="25659">MSNFTSRTRKILCIARNYVDHAKELGNKPPSRPFYFLKPPSAILEPGQGPILRPQGVKLHYELELAVILNKELKNLDFDSFTEEQAIDAIEGYTLALDLTARNVQDEAKNKGMPWTIAKGFDTFLPVGPFIPKSEVPDPHNVFLQLKINGQTRQADSTSLMIFRIPQILANISAVMTLQDGDMVLTGTPKGVGEIVPGDVLEAELQVDGKVISSMKFTVDEKPGPYTYRET</sequence>
<dbReference type="Pfam" id="PF01557">
    <property type="entry name" value="FAA_hydrolase"/>
    <property type="match status" value="1"/>
</dbReference>
<dbReference type="Proteomes" id="UP000238350">
    <property type="component" value="Unassembled WGS sequence"/>
</dbReference>
<dbReference type="PANTHER" id="PTHR11820">
    <property type="entry name" value="ACYLPYRUVASE"/>
    <property type="match status" value="1"/>
</dbReference>
<dbReference type="PANTHER" id="PTHR11820:SF7">
    <property type="entry name" value="ACYLPYRUVASE FAHD1, MITOCHONDRIAL"/>
    <property type="match status" value="1"/>
</dbReference>
<dbReference type="GO" id="GO:0046872">
    <property type="term" value="F:metal ion binding"/>
    <property type="evidence" value="ECO:0007669"/>
    <property type="project" value="UniProtKB-KW"/>
</dbReference>
<comment type="similarity">
    <text evidence="1">Belongs to the FAH family.</text>
</comment>
<dbReference type="RefSeq" id="XP_024666898.1">
    <property type="nucleotide sequence ID" value="XM_024811130.1"/>
</dbReference>
<dbReference type="EMBL" id="NDIQ01000022">
    <property type="protein sequence ID" value="PRT56953.1"/>
    <property type="molecule type" value="Genomic_DNA"/>
</dbReference>
<feature type="domain" description="Fumarylacetoacetase-like C-terminal" evidence="3">
    <location>
        <begin position="10"/>
        <end position="207"/>
    </location>
</feature>
<dbReference type="SUPFAM" id="SSF56529">
    <property type="entry name" value="FAH"/>
    <property type="match status" value="1"/>
</dbReference>
<name>A0A2T0FPM4_9ASCO</name>
<comment type="caution">
    <text evidence="4">The sequence shown here is derived from an EMBL/GenBank/DDBJ whole genome shotgun (WGS) entry which is preliminary data.</text>
</comment>
<keyword evidence="2" id="KW-0479">Metal-binding</keyword>
<proteinExistence type="inferred from homology"/>
<dbReference type="AlphaFoldDB" id="A0A2T0FPM4"/>